<keyword evidence="2" id="KW-1185">Reference proteome</keyword>
<gene>
    <name evidence="1" type="ORF">R3P38DRAFT_2513600</name>
</gene>
<protein>
    <submittedName>
        <fullName evidence="1">Uncharacterized protein</fullName>
    </submittedName>
</protein>
<reference evidence="1 2" key="1">
    <citation type="journal article" date="2024" name="J Genomics">
        <title>Draft genome sequencing and assembly of Favolaschia claudopus CIRM-BRFM 2984 isolated from oak limbs.</title>
        <authorList>
            <person name="Navarro D."/>
            <person name="Drula E."/>
            <person name="Chaduli D."/>
            <person name="Cazenave R."/>
            <person name="Ahrendt S."/>
            <person name="Wang J."/>
            <person name="Lipzen A."/>
            <person name="Daum C."/>
            <person name="Barry K."/>
            <person name="Grigoriev I.V."/>
            <person name="Favel A."/>
            <person name="Rosso M.N."/>
            <person name="Martin F."/>
        </authorList>
    </citation>
    <scope>NUCLEOTIDE SEQUENCE [LARGE SCALE GENOMIC DNA]</scope>
    <source>
        <strain evidence="1 2">CIRM-BRFM 2984</strain>
    </source>
</reference>
<sequence>MSAFWDDYPAFVHRTNVPLKQEFGRLASQLHWGKKQKRVQWLRCAQEEFNHQFGCDEKSLAGWQAMCALVEVHEIPDSVAECKRLLKDNIWVNIFDLLDAQRMGKLAKRHDSARALGKYCRDTRRIFPKHEAKANPFLRVLLVEVF</sequence>
<proteinExistence type="predicted"/>
<dbReference type="EMBL" id="JAWWNJ010000015">
    <property type="protein sequence ID" value="KAK7040528.1"/>
    <property type="molecule type" value="Genomic_DNA"/>
</dbReference>
<evidence type="ECO:0000313" key="2">
    <source>
        <dbReference type="Proteomes" id="UP001362999"/>
    </source>
</evidence>
<organism evidence="1 2">
    <name type="scientific">Favolaschia claudopus</name>
    <dbReference type="NCBI Taxonomy" id="2862362"/>
    <lineage>
        <taxon>Eukaryota</taxon>
        <taxon>Fungi</taxon>
        <taxon>Dikarya</taxon>
        <taxon>Basidiomycota</taxon>
        <taxon>Agaricomycotina</taxon>
        <taxon>Agaricomycetes</taxon>
        <taxon>Agaricomycetidae</taxon>
        <taxon>Agaricales</taxon>
        <taxon>Marasmiineae</taxon>
        <taxon>Mycenaceae</taxon>
        <taxon>Favolaschia</taxon>
    </lineage>
</organism>
<name>A0AAW0CPS8_9AGAR</name>
<dbReference type="Proteomes" id="UP001362999">
    <property type="component" value="Unassembled WGS sequence"/>
</dbReference>
<dbReference type="AlphaFoldDB" id="A0AAW0CPS8"/>
<dbReference type="PANTHER" id="PTHR38846">
    <property type="entry name" value="C3H1-TYPE DOMAIN-CONTAINING PROTEIN"/>
    <property type="match status" value="1"/>
</dbReference>
<evidence type="ECO:0000313" key="1">
    <source>
        <dbReference type="EMBL" id="KAK7040528.1"/>
    </source>
</evidence>
<accession>A0AAW0CPS8</accession>
<comment type="caution">
    <text evidence="1">The sequence shown here is derived from an EMBL/GenBank/DDBJ whole genome shotgun (WGS) entry which is preliminary data.</text>
</comment>
<dbReference type="PANTHER" id="PTHR38846:SF1">
    <property type="entry name" value="C3H1-TYPE DOMAIN-CONTAINING PROTEIN"/>
    <property type="match status" value="1"/>
</dbReference>